<sequence length="94" mass="11016">MSLALVDRLQYRSTNRRIWRSSIHMKVCGIFCQSWLFAVHREQWTAICRNGEKAPPVAPTCIERRQTPKMPGNLYSAALQKPQIRLAGRHCHWR</sequence>
<comment type="caution">
    <text evidence="1">The sequence shown here is derived from an EMBL/GenBank/DDBJ whole genome shotgun (WGS) entry which is preliminary data.</text>
</comment>
<organism evidence="1 2">
    <name type="scientific">Necator americanus</name>
    <name type="common">Human hookworm</name>
    <dbReference type="NCBI Taxonomy" id="51031"/>
    <lineage>
        <taxon>Eukaryota</taxon>
        <taxon>Metazoa</taxon>
        <taxon>Ecdysozoa</taxon>
        <taxon>Nematoda</taxon>
        <taxon>Chromadorea</taxon>
        <taxon>Rhabditida</taxon>
        <taxon>Rhabditina</taxon>
        <taxon>Rhabditomorpha</taxon>
        <taxon>Strongyloidea</taxon>
        <taxon>Ancylostomatidae</taxon>
        <taxon>Bunostominae</taxon>
        <taxon>Necator</taxon>
    </lineage>
</organism>
<name>A0ABR1C5M4_NECAM</name>
<proteinExistence type="predicted"/>
<dbReference type="EMBL" id="JAVFWL010000002">
    <property type="protein sequence ID" value="KAK6733809.1"/>
    <property type="molecule type" value="Genomic_DNA"/>
</dbReference>
<gene>
    <name evidence="1" type="primary">Necator_chrII.g5316</name>
    <name evidence="1" type="ORF">RB195_017523</name>
</gene>
<dbReference type="Proteomes" id="UP001303046">
    <property type="component" value="Unassembled WGS sequence"/>
</dbReference>
<accession>A0ABR1C5M4</accession>
<keyword evidence="2" id="KW-1185">Reference proteome</keyword>
<protein>
    <submittedName>
        <fullName evidence="1">Uncharacterized protein</fullName>
    </submittedName>
</protein>
<evidence type="ECO:0000313" key="1">
    <source>
        <dbReference type="EMBL" id="KAK6733809.1"/>
    </source>
</evidence>
<evidence type="ECO:0000313" key="2">
    <source>
        <dbReference type="Proteomes" id="UP001303046"/>
    </source>
</evidence>
<reference evidence="1 2" key="1">
    <citation type="submission" date="2023-08" db="EMBL/GenBank/DDBJ databases">
        <title>A Necator americanus chromosomal reference genome.</title>
        <authorList>
            <person name="Ilik V."/>
            <person name="Petrzelkova K.J."/>
            <person name="Pardy F."/>
            <person name="Fuh T."/>
            <person name="Niatou-Singa F.S."/>
            <person name="Gouil Q."/>
            <person name="Baker L."/>
            <person name="Ritchie M.E."/>
            <person name="Jex A.R."/>
            <person name="Gazzola D."/>
            <person name="Li H."/>
            <person name="Toshio Fujiwara R."/>
            <person name="Zhan B."/>
            <person name="Aroian R.V."/>
            <person name="Pafco B."/>
            <person name="Schwarz E.M."/>
        </authorList>
    </citation>
    <scope>NUCLEOTIDE SEQUENCE [LARGE SCALE GENOMIC DNA]</scope>
    <source>
        <strain evidence="1 2">Aroian</strain>
        <tissue evidence="1">Whole animal</tissue>
    </source>
</reference>